<name>A0A2D2DRE0_9BURK</name>
<sequence>MVTWLYDEAGRASAILDEFCLRTIGGEPAGFVFGLSAFSLKGEHIGWFEDGVFYDVENRILGFLAGARGMAHDVPVLLPPPPEPAFRKRPNVPTLRARPLRRAAGGWSRHALSAYFNSGAPLAPVAALLPAARAARNDLPG</sequence>
<evidence type="ECO:0000313" key="2">
    <source>
        <dbReference type="EMBL" id="ATQ77548.1"/>
    </source>
</evidence>
<proteinExistence type="predicted"/>
<dbReference type="InterPro" id="IPR048911">
    <property type="entry name" value="Bflower"/>
</dbReference>
<keyword evidence="3" id="KW-1185">Reference proteome</keyword>
<dbReference type="OrthoDB" id="7068107at2"/>
<accession>A0A2D2DRE0</accession>
<dbReference type="Proteomes" id="UP000229897">
    <property type="component" value="Chromosome"/>
</dbReference>
<reference evidence="2" key="1">
    <citation type="submission" date="2017-10" db="EMBL/GenBank/DDBJ databases">
        <title>Massilia psychrophilum sp. nov., a novel purple-pigmented bacterium isolated from Tianshan glacier, Xinjiang Municipality, China.</title>
        <authorList>
            <person name="Wang H."/>
        </authorList>
    </citation>
    <scope>NUCLEOTIDE SEQUENCE [LARGE SCALE GENOMIC DNA]</scope>
    <source>
        <strain evidence="2">B2</strain>
    </source>
</reference>
<dbReference type="AlphaFoldDB" id="A0A2D2DRE0"/>
<gene>
    <name evidence="2" type="ORF">CR152_25890</name>
</gene>
<feature type="domain" description="4-fold beta flower" evidence="1">
    <location>
        <begin position="4"/>
        <end position="116"/>
    </location>
</feature>
<dbReference type="EMBL" id="CP024608">
    <property type="protein sequence ID" value="ATQ77548.1"/>
    <property type="molecule type" value="Genomic_DNA"/>
</dbReference>
<dbReference type="Pfam" id="PF21784">
    <property type="entry name" value="Bflower"/>
    <property type="match status" value="1"/>
</dbReference>
<protein>
    <recommendedName>
        <fullName evidence="1">4-fold beta flower domain-containing protein</fullName>
    </recommendedName>
</protein>
<evidence type="ECO:0000259" key="1">
    <source>
        <dbReference type="Pfam" id="PF21784"/>
    </source>
</evidence>
<dbReference type="RefSeq" id="WP_099879826.1">
    <property type="nucleotide sequence ID" value="NZ_CP024608.1"/>
</dbReference>
<dbReference type="KEGG" id="mass:CR152_25890"/>
<organism evidence="2 3">
    <name type="scientific">Massilia violaceinigra</name>
    <dbReference type="NCBI Taxonomy" id="2045208"/>
    <lineage>
        <taxon>Bacteria</taxon>
        <taxon>Pseudomonadati</taxon>
        <taxon>Pseudomonadota</taxon>
        <taxon>Betaproteobacteria</taxon>
        <taxon>Burkholderiales</taxon>
        <taxon>Oxalobacteraceae</taxon>
        <taxon>Telluria group</taxon>
        <taxon>Massilia</taxon>
    </lineage>
</organism>
<evidence type="ECO:0000313" key="3">
    <source>
        <dbReference type="Proteomes" id="UP000229897"/>
    </source>
</evidence>